<dbReference type="InterPro" id="IPR001452">
    <property type="entry name" value="SH3_domain"/>
</dbReference>
<feature type="compositionally biased region" description="Polar residues" evidence="4">
    <location>
        <begin position="1013"/>
        <end position="1028"/>
    </location>
</feature>
<feature type="region of interest" description="Disordered" evidence="4">
    <location>
        <begin position="710"/>
        <end position="805"/>
    </location>
</feature>
<feature type="domain" description="PH" evidence="6">
    <location>
        <begin position="1093"/>
        <end position="1291"/>
    </location>
</feature>
<feature type="compositionally biased region" description="Low complexity" evidence="4">
    <location>
        <begin position="226"/>
        <end position="253"/>
    </location>
</feature>
<reference evidence="8 9" key="1">
    <citation type="journal article" date="2016" name="Genome Biol. Evol.">
        <title>Divergent and convergent evolution of fungal pathogenicity.</title>
        <authorList>
            <person name="Shang Y."/>
            <person name="Xiao G."/>
            <person name="Zheng P."/>
            <person name="Cen K."/>
            <person name="Zhan S."/>
            <person name="Wang C."/>
        </authorList>
    </citation>
    <scope>NUCLEOTIDE SEQUENCE [LARGE SCALE GENOMIC DNA]</scope>
    <source>
        <strain evidence="8 9">ARSEF 7405</strain>
    </source>
</reference>
<organism evidence="8 9">
    <name type="scientific">Ascosphaera apis ARSEF 7405</name>
    <dbReference type="NCBI Taxonomy" id="392613"/>
    <lineage>
        <taxon>Eukaryota</taxon>
        <taxon>Fungi</taxon>
        <taxon>Dikarya</taxon>
        <taxon>Ascomycota</taxon>
        <taxon>Pezizomycotina</taxon>
        <taxon>Eurotiomycetes</taxon>
        <taxon>Eurotiomycetidae</taxon>
        <taxon>Onygenales</taxon>
        <taxon>Ascosphaeraceae</taxon>
        <taxon>Ascosphaera</taxon>
    </lineage>
</organism>
<dbReference type="OrthoDB" id="73680at2759"/>
<evidence type="ECO:0000256" key="2">
    <source>
        <dbReference type="ARBA" id="ARBA00022553"/>
    </source>
</evidence>
<dbReference type="SUPFAM" id="SSF50729">
    <property type="entry name" value="PH domain-like"/>
    <property type="match status" value="1"/>
</dbReference>
<dbReference type="PROSITE" id="PS50105">
    <property type="entry name" value="SAM_DOMAIN"/>
    <property type="match status" value="1"/>
</dbReference>
<feature type="compositionally biased region" description="Low complexity" evidence="4">
    <location>
        <begin position="420"/>
        <end position="450"/>
    </location>
</feature>
<feature type="compositionally biased region" description="Polar residues" evidence="4">
    <location>
        <begin position="399"/>
        <end position="419"/>
    </location>
</feature>
<dbReference type="GO" id="GO:0005829">
    <property type="term" value="C:cytosol"/>
    <property type="evidence" value="ECO:0007669"/>
    <property type="project" value="GOC"/>
</dbReference>
<dbReference type="InterPro" id="IPR001849">
    <property type="entry name" value="PH_domain"/>
</dbReference>
<feature type="compositionally biased region" description="Low complexity" evidence="4">
    <location>
        <begin position="1047"/>
        <end position="1067"/>
    </location>
</feature>
<feature type="compositionally biased region" description="Polar residues" evidence="4">
    <location>
        <begin position="616"/>
        <end position="628"/>
    </location>
</feature>
<dbReference type="Gene3D" id="2.30.29.30">
    <property type="entry name" value="Pleckstrin-homology domain (PH domain)/Phosphotyrosine-binding domain (PTB)"/>
    <property type="match status" value="1"/>
</dbReference>
<dbReference type="VEuPathDB" id="FungiDB:AAP_04900"/>
<protein>
    <recommendedName>
        <fullName evidence="10">Polarized growth protein</fullName>
    </recommendedName>
</protein>
<dbReference type="GO" id="GO:0055037">
    <property type="term" value="C:recycling endosome"/>
    <property type="evidence" value="ECO:0007669"/>
    <property type="project" value="TreeGrafter"/>
</dbReference>
<dbReference type="GO" id="GO:0042147">
    <property type="term" value="P:retrograde transport, endosome to Golgi"/>
    <property type="evidence" value="ECO:0007669"/>
    <property type="project" value="TreeGrafter"/>
</dbReference>
<feature type="compositionally biased region" description="Basic and acidic residues" evidence="4">
    <location>
        <begin position="1228"/>
        <end position="1243"/>
    </location>
</feature>
<feature type="region of interest" description="Disordered" evidence="4">
    <location>
        <begin position="829"/>
        <end position="882"/>
    </location>
</feature>
<dbReference type="InterPro" id="IPR013761">
    <property type="entry name" value="SAM/pointed_sf"/>
</dbReference>
<sequence length="1390" mass="148042">MADADIRRNLRPGDILLVRHNFDARSPDELSLRRGDHIEILQLDDGFWDGWWLGRHLNGDPRERGLFPGVYTTPAQPGSSNTGNTNATTTTITTNAATTAATNDQHLNQNQKHQQQTVVVAAAPAPAPEDQHNTSFTSDSESGFVIDPHVQELYRPLSSLALSLDPDSHNNDHHPTPHTSEVTTNTTATATTTTTPPRNTTRLSSTPLLNTADIPAELATPLREGNTNNNNNNNINININPASTSASASASTPHDSMQMMPTMRSSDPDRDSPVLNETLSFINAHITKLNAKGHSDDDDAAATHTRVDGAPLSPIKSTGYSEGDMMMRHDEMKRGGGGGGDMNKSYDNGDGEYTTMMMPEPETESEDEGMAVPPGIALQGQQSRGSSIRHGSSKRYLNDSASEYSANLSSTNLARPSSSQQYANPNIQNNNYHQQQQQQQQTSYFQYGQQQPPPPSTSASNSTTQSSTFLHPSTVKNWSPAEVSAYLLSIGVDPQHCAVFEEQEITGDVLLEMEQSTMSASRMGAGSAQGMHYNNFGNNGMGMGAGMGTGIGAAIADMRNSVASSIRQSLIPPQQGQQMGYLQEAETGFLPRIPSASGDRPQSPNQMGGYNGGGSASAQGYNGQQPAQNPAAFGYGYGHSYSTSTGSSTYGQPAISQQSQQQQQQQHGQRQTSQASSSSGGYTIPRYNGIEETASFESYSHPQTNLIVNPASAHAPPLHHPISMSVPSSRPGTNLSNYSAHARLPPGSSDSADAAPPPIVGGGSSMGMNMGYNDFTHPLSISQSQSEVQQQHPSQPQGQGQAQGEAMSIMGTLSPSSQVDVERGYFSEREPRQHHSSLHGSSLHGKHGGKSKAKTGNGFKKNMWGTSGPMMSRSRSGSVGGAGNVGLPLAKATTVASESAASSTQRRFSNLSGLGSTGAASESNKSPTNVNGFVGLYGDQITEEPPAVTNLEEQRPGSGATAGHHHHHHYHSSRQSSEKKRLSQSPTLRKAFGQRTASETDKARHMSIGGSPTAASFDSNERPTSAENRASVDGHGNGHHGNGHTNGGLHLSSSSAPKTPTKTTTMRSKSKKDTSAYTKGLEKKTPQEQLASGCDFYGWMKKRSSNLMTTWRPRFFILHGRRLSYYYSEDDTEERGVIDISGHRVIADNDLLVSLHASLTGSKAVPATSAHPIMDGEVPSTSSKGKRSVSGNSDKKGKNKKHGATSEGASTASQGVTTNTSTTSSPAGKEKDTKDKSHHDKGPRPFIFKLVPPKPGAARSVQFTKPSVHYFQVDNISQGRLWMAAMLKATIERDANLPVRTTNKQKTISLRQAAASHQRPPALMGVDERGMMGIAAGPAPAKPVTAEGNGMGLGVFEEDDGVLAEAEDEDGDGGILGDKDEDEKVNVKAK</sequence>
<feature type="compositionally biased region" description="Basic and acidic residues" evidence="4">
    <location>
        <begin position="325"/>
        <end position="334"/>
    </location>
</feature>
<dbReference type="GO" id="GO:0001881">
    <property type="term" value="P:receptor recycling"/>
    <property type="evidence" value="ECO:0007669"/>
    <property type="project" value="TreeGrafter"/>
</dbReference>
<dbReference type="InterPro" id="IPR011993">
    <property type="entry name" value="PH-like_dom_sf"/>
</dbReference>
<feature type="compositionally biased region" description="Low complexity" evidence="4">
    <location>
        <begin position="780"/>
        <end position="804"/>
    </location>
</feature>
<dbReference type="SUPFAM" id="SSF47769">
    <property type="entry name" value="SAM/Pointed domain"/>
    <property type="match status" value="1"/>
</dbReference>
<feature type="compositionally biased region" description="Low complexity" evidence="4">
    <location>
        <begin position="865"/>
        <end position="877"/>
    </location>
</feature>
<feature type="region of interest" description="Disordered" evidence="4">
    <location>
        <begin position="291"/>
        <end position="471"/>
    </location>
</feature>
<feature type="compositionally biased region" description="Basic residues" evidence="4">
    <location>
        <begin position="844"/>
        <end position="853"/>
    </location>
</feature>
<dbReference type="Proteomes" id="UP000242877">
    <property type="component" value="Unassembled WGS sequence"/>
</dbReference>
<dbReference type="Pfam" id="PF00018">
    <property type="entry name" value="SH3_1"/>
    <property type="match status" value="1"/>
</dbReference>
<feature type="region of interest" description="Disordered" evidence="4">
    <location>
        <begin position="1163"/>
        <end position="1258"/>
    </location>
</feature>
<name>A0A167WA00_9EURO</name>
<evidence type="ECO:0000259" key="6">
    <source>
        <dbReference type="PROSITE" id="PS50003"/>
    </source>
</evidence>
<feature type="compositionally biased region" description="Polar residues" evidence="4">
    <location>
        <begin position="1207"/>
        <end position="1226"/>
    </location>
</feature>
<evidence type="ECO:0000259" key="7">
    <source>
        <dbReference type="PROSITE" id="PS50105"/>
    </source>
</evidence>
<feature type="compositionally biased region" description="Low complexity" evidence="4">
    <location>
        <begin position="457"/>
        <end position="468"/>
    </location>
</feature>
<evidence type="ECO:0000256" key="4">
    <source>
        <dbReference type="SAM" id="MobiDB-lite"/>
    </source>
</evidence>
<feature type="region of interest" description="Disordered" evidence="4">
    <location>
        <begin position="898"/>
        <end position="936"/>
    </location>
</feature>
<keyword evidence="2" id="KW-0597">Phosphoprotein</keyword>
<dbReference type="PANTHER" id="PTHR22902:SF27">
    <property type="entry name" value="PLECKSTRIN HOMOLOGY DOMAIN-CONTAINING FAMILY A MEMBER 3"/>
    <property type="match status" value="1"/>
</dbReference>
<evidence type="ECO:0000313" key="9">
    <source>
        <dbReference type="Proteomes" id="UP000242877"/>
    </source>
</evidence>
<dbReference type="InterPro" id="IPR036028">
    <property type="entry name" value="SH3-like_dom_sf"/>
</dbReference>
<feature type="compositionally biased region" description="Polar residues" evidence="4">
    <location>
        <begin position="905"/>
        <end position="931"/>
    </location>
</feature>
<feature type="domain" description="SAM" evidence="7">
    <location>
        <begin position="478"/>
        <end position="524"/>
    </location>
</feature>
<accession>A0A167WA00</accession>
<proteinExistence type="predicted"/>
<gene>
    <name evidence="8" type="ORF">AAP_04900</name>
</gene>
<dbReference type="Pfam" id="PF07647">
    <property type="entry name" value="SAM_2"/>
    <property type="match status" value="1"/>
</dbReference>
<dbReference type="SUPFAM" id="SSF50044">
    <property type="entry name" value="SH3-domain"/>
    <property type="match status" value="1"/>
</dbReference>
<feature type="region of interest" description="Disordered" evidence="4">
    <location>
        <begin position="951"/>
        <end position="1085"/>
    </location>
</feature>
<feature type="region of interest" description="Disordered" evidence="4">
    <location>
        <begin position="591"/>
        <end position="686"/>
    </location>
</feature>
<dbReference type="InterPro" id="IPR001660">
    <property type="entry name" value="SAM"/>
</dbReference>
<dbReference type="GO" id="GO:0007032">
    <property type="term" value="P:endosome organization"/>
    <property type="evidence" value="ECO:0007669"/>
    <property type="project" value="TreeGrafter"/>
</dbReference>
<feature type="region of interest" description="Disordered" evidence="4">
    <location>
        <begin position="164"/>
        <end position="274"/>
    </location>
</feature>
<dbReference type="Gene3D" id="1.10.150.50">
    <property type="entry name" value="Transcription Factor, Ets-1"/>
    <property type="match status" value="1"/>
</dbReference>
<dbReference type="PROSITE" id="PS50002">
    <property type="entry name" value="SH3"/>
    <property type="match status" value="1"/>
</dbReference>
<dbReference type="GO" id="GO:0005802">
    <property type="term" value="C:trans-Golgi network"/>
    <property type="evidence" value="ECO:0007669"/>
    <property type="project" value="TreeGrafter"/>
</dbReference>
<evidence type="ECO:0000313" key="8">
    <source>
        <dbReference type="EMBL" id="KZZ88577.1"/>
    </source>
</evidence>
<feature type="compositionally biased region" description="Polar residues" evidence="4">
    <location>
        <begin position="379"/>
        <end position="390"/>
    </location>
</feature>
<dbReference type="Gene3D" id="2.30.30.40">
    <property type="entry name" value="SH3 Domains"/>
    <property type="match status" value="1"/>
</dbReference>
<feature type="domain" description="SH3" evidence="5">
    <location>
        <begin position="11"/>
        <end position="77"/>
    </location>
</feature>
<dbReference type="SMART" id="SM00326">
    <property type="entry name" value="SH3"/>
    <property type="match status" value="1"/>
</dbReference>
<dbReference type="GO" id="GO:0005769">
    <property type="term" value="C:early endosome"/>
    <property type="evidence" value="ECO:0007669"/>
    <property type="project" value="TreeGrafter"/>
</dbReference>
<evidence type="ECO:0000256" key="1">
    <source>
        <dbReference type="ARBA" id="ARBA00022443"/>
    </source>
</evidence>
<dbReference type="Pfam" id="PF00169">
    <property type="entry name" value="PH"/>
    <property type="match status" value="1"/>
</dbReference>
<keyword evidence="1 3" id="KW-0728">SH3 domain</keyword>
<feature type="compositionally biased region" description="Acidic residues" evidence="4">
    <location>
        <begin position="1356"/>
        <end position="1372"/>
    </location>
</feature>
<keyword evidence="9" id="KW-1185">Reference proteome</keyword>
<feature type="compositionally biased region" description="Basic and acidic residues" evidence="4">
    <location>
        <begin position="166"/>
        <end position="175"/>
    </location>
</feature>
<feature type="compositionally biased region" description="Low complexity" evidence="4">
    <location>
        <begin position="638"/>
        <end position="676"/>
    </location>
</feature>
<feature type="compositionally biased region" description="Basic residues" evidence="4">
    <location>
        <begin position="963"/>
        <end position="972"/>
    </location>
</feature>
<evidence type="ECO:0000259" key="5">
    <source>
        <dbReference type="PROSITE" id="PS50002"/>
    </source>
</evidence>
<feature type="region of interest" description="Disordered" evidence="4">
    <location>
        <begin position="1348"/>
        <end position="1390"/>
    </location>
</feature>
<dbReference type="EMBL" id="AZGZ01000025">
    <property type="protein sequence ID" value="KZZ88577.1"/>
    <property type="molecule type" value="Genomic_DNA"/>
</dbReference>
<dbReference type="PANTHER" id="PTHR22902">
    <property type="entry name" value="SESQUIPEDALIAN"/>
    <property type="match status" value="1"/>
</dbReference>
<dbReference type="PROSITE" id="PS50003">
    <property type="entry name" value="PH_DOMAIN"/>
    <property type="match status" value="1"/>
</dbReference>
<evidence type="ECO:0000256" key="3">
    <source>
        <dbReference type="PROSITE-ProRule" id="PRU00192"/>
    </source>
</evidence>
<feature type="compositionally biased region" description="Low complexity" evidence="4">
    <location>
        <begin position="183"/>
        <end position="202"/>
    </location>
</feature>
<evidence type="ECO:0008006" key="10">
    <source>
        <dbReference type="Google" id="ProtNLM"/>
    </source>
</evidence>
<feature type="compositionally biased region" description="Polar residues" evidence="4">
    <location>
        <begin position="725"/>
        <end position="739"/>
    </location>
</feature>
<dbReference type="SMART" id="SM00233">
    <property type="entry name" value="PH"/>
    <property type="match status" value="1"/>
</dbReference>
<dbReference type="InterPro" id="IPR045188">
    <property type="entry name" value="Boi1/Boi2-like"/>
</dbReference>
<comment type="caution">
    <text evidence="8">The sequence shown here is derived from an EMBL/GenBank/DDBJ whole genome shotgun (WGS) entry which is preliminary data.</text>
</comment>